<evidence type="ECO:0000256" key="12">
    <source>
        <dbReference type="ARBA" id="ARBA00023002"/>
    </source>
</evidence>
<dbReference type="PANTHER" id="PTHR21071:SF4">
    <property type="entry name" value="UDP-N-ACETYLENOLPYRUVOYLGLUCOSAMINE REDUCTASE"/>
    <property type="match status" value="1"/>
</dbReference>
<dbReference type="GO" id="GO:0008360">
    <property type="term" value="P:regulation of cell shape"/>
    <property type="evidence" value="ECO:0007669"/>
    <property type="project" value="UniProtKB-KW"/>
</dbReference>
<keyword evidence="7 16" id="KW-0285">Flavoprotein</keyword>
<keyword evidence="6 16" id="KW-0132">Cell division</keyword>
<feature type="active site" evidence="16">
    <location>
        <position position="177"/>
    </location>
</feature>
<evidence type="ECO:0000256" key="7">
    <source>
        <dbReference type="ARBA" id="ARBA00022630"/>
    </source>
</evidence>
<dbReference type="GO" id="GO:0008762">
    <property type="term" value="F:UDP-N-acetylmuramate dehydrogenase activity"/>
    <property type="evidence" value="ECO:0007669"/>
    <property type="project" value="UniProtKB-UniRule"/>
</dbReference>
<dbReference type="NCBIfam" id="TIGR00179">
    <property type="entry name" value="murB"/>
    <property type="match status" value="1"/>
</dbReference>
<dbReference type="GO" id="GO:0009252">
    <property type="term" value="P:peptidoglycan biosynthetic process"/>
    <property type="evidence" value="ECO:0007669"/>
    <property type="project" value="UniProtKB-UniRule"/>
</dbReference>
<comment type="function">
    <text evidence="2 16">Cell wall formation.</text>
</comment>
<dbReference type="GO" id="GO:0071555">
    <property type="term" value="P:cell wall organization"/>
    <property type="evidence" value="ECO:0007669"/>
    <property type="project" value="UniProtKB-KW"/>
</dbReference>
<keyword evidence="13 16" id="KW-0131">Cell cycle</keyword>
<dbReference type="STRING" id="474960.SAMN05216180_0437"/>
<dbReference type="GO" id="GO:0071949">
    <property type="term" value="F:FAD binding"/>
    <property type="evidence" value="ECO:0007669"/>
    <property type="project" value="InterPro"/>
</dbReference>
<dbReference type="SUPFAM" id="SSF56194">
    <property type="entry name" value="Uridine diphospho-N-Acetylenolpyruvylglucosamine reductase, MurB, C-terminal domain"/>
    <property type="match status" value="1"/>
</dbReference>
<comment type="cofactor">
    <cofactor evidence="1 16">
        <name>FAD</name>
        <dbReference type="ChEBI" id="CHEBI:57692"/>
    </cofactor>
</comment>
<protein>
    <recommendedName>
        <fullName evidence="16">UDP-N-acetylenolpyruvoylglucosamine reductase</fullName>
        <ecNumber evidence="16">1.3.1.98</ecNumber>
    </recommendedName>
    <alternativeName>
        <fullName evidence="16">UDP-N-acetylmuramate dehydrogenase</fullName>
    </alternativeName>
</protein>
<dbReference type="PANTHER" id="PTHR21071">
    <property type="entry name" value="UDP-N-ACETYLENOLPYRUVOYLGLUCOSAMINE REDUCTASE"/>
    <property type="match status" value="1"/>
</dbReference>
<keyword evidence="11 16" id="KW-0573">Peptidoglycan synthesis</keyword>
<feature type="domain" description="FAD-binding PCMH-type" evidence="17">
    <location>
        <begin position="32"/>
        <end position="213"/>
    </location>
</feature>
<dbReference type="AlphaFoldDB" id="A0A1H7Z774"/>
<dbReference type="Gene3D" id="3.30.43.10">
    <property type="entry name" value="Uridine Diphospho-n-acetylenolpyruvylglucosamine Reductase, domain 2"/>
    <property type="match status" value="1"/>
</dbReference>
<evidence type="ECO:0000256" key="16">
    <source>
        <dbReference type="HAMAP-Rule" id="MF_00037"/>
    </source>
</evidence>
<dbReference type="InterPro" id="IPR006094">
    <property type="entry name" value="Oxid_FAD_bind_N"/>
</dbReference>
<dbReference type="Proteomes" id="UP000199158">
    <property type="component" value="Unassembled WGS sequence"/>
</dbReference>
<keyword evidence="8 16" id="KW-0274">FAD</keyword>
<keyword evidence="10 16" id="KW-0133">Cell shape</keyword>
<dbReference type="EC" id="1.3.1.98" evidence="16"/>
<dbReference type="EMBL" id="FOCG01000001">
    <property type="protein sequence ID" value="SEM53317.1"/>
    <property type="molecule type" value="Genomic_DNA"/>
</dbReference>
<evidence type="ECO:0000256" key="1">
    <source>
        <dbReference type="ARBA" id="ARBA00001974"/>
    </source>
</evidence>
<dbReference type="HAMAP" id="MF_00037">
    <property type="entry name" value="MurB"/>
    <property type="match status" value="1"/>
</dbReference>
<evidence type="ECO:0000256" key="15">
    <source>
        <dbReference type="ARBA" id="ARBA00048914"/>
    </source>
</evidence>
<dbReference type="OrthoDB" id="9804753at2"/>
<dbReference type="Gene3D" id="3.90.78.10">
    <property type="entry name" value="UDP-N-acetylenolpyruvoylglucosamine reductase, C-terminal domain"/>
    <property type="match status" value="1"/>
</dbReference>
<dbReference type="InterPro" id="IPR011601">
    <property type="entry name" value="MurB_C"/>
</dbReference>
<evidence type="ECO:0000256" key="8">
    <source>
        <dbReference type="ARBA" id="ARBA00022827"/>
    </source>
</evidence>
<evidence type="ECO:0000259" key="17">
    <source>
        <dbReference type="PROSITE" id="PS51387"/>
    </source>
</evidence>
<sequence length="303" mass="33122">MEANEQLVNFCKEHQIICLTNQSMKDYTSFEIGGNAKVMVKPSSIEQIQQVMRFCQSADLNPLIIGNGSDLLVCDEGIFRPIVQIGSLFSNIRIENGNQLVCEAGVSLAKACTFAWQHSLTGMEFAYGIPGNVGGAVYMNAGAYGGEMKDIVSCVKHVTLSGEIETLCGDACDFGYRHSAYTDNGYCIAEVRFQLSEGDSDKIRAKMDELMNRRKSKQPLEYPSAGSTFKRPVGDYASALIDRCGLKGRCVGGAMVSEKHAGFLINYNQATCADVLALVKIVQDEVKEKTGYALECEIKHITD</sequence>
<keyword evidence="12 16" id="KW-0560">Oxidoreductase</keyword>
<evidence type="ECO:0000256" key="9">
    <source>
        <dbReference type="ARBA" id="ARBA00022857"/>
    </source>
</evidence>
<dbReference type="InterPro" id="IPR036635">
    <property type="entry name" value="MurB_C_sf"/>
</dbReference>
<evidence type="ECO:0000313" key="19">
    <source>
        <dbReference type="Proteomes" id="UP000199158"/>
    </source>
</evidence>
<dbReference type="Pfam" id="PF01565">
    <property type="entry name" value="FAD_binding_4"/>
    <property type="match status" value="1"/>
</dbReference>
<reference evidence="18 19" key="1">
    <citation type="submission" date="2016-10" db="EMBL/GenBank/DDBJ databases">
        <authorList>
            <person name="de Groot N.N."/>
        </authorList>
    </citation>
    <scope>NUCLEOTIDE SEQUENCE [LARGE SCALE GENOMIC DNA]</scope>
    <source>
        <strain evidence="18 19">CGMCC 1.5070</strain>
    </source>
</reference>
<evidence type="ECO:0000256" key="4">
    <source>
        <dbReference type="ARBA" id="ARBA00004752"/>
    </source>
</evidence>
<feature type="active site" evidence="16">
    <location>
        <position position="297"/>
    </location>
</feature>
<dbReference type="Pfam" id="PF02873">
    <property type="entry name" value="MurB_C"/>
    <property type="match status" value="1"/>
</dbReference>
<comment type="pathway">
    <text evidence="4 16">Cell wall biogenesis; peptidoglycan biosynthesis.</text>
</comment>
<evidence type="ECO:0000256" key="14">
    <source>
        <dbReference type="ARBA" id="ARBA00023316"/>
    </source>
</evidence>
<dbReference type="InterPro" id="IPR016167">
    <property type="entry name" value="FAD-bd_PCMH_sub1"/>
</dbReference>
<keyword evidence="9 16" id="KW-0521">NADP</keyword>
<comment type="catalytic activity">
    <reaction evidence="15 16">
        <text>UDP-N-acetyl-alpha-D-muramate + NADP(+) = UDP-N-acetyl-3-O-(1-carboxyvinyl)-alpha-D-glucosamine + NADPH + H(+)</text>
        <dbReference type="Rhea" id="RHEA:12248"/>
        <dbReference type="ChEBI" id="CHEBI:15378"/>
        <dbReference type="ChEBI" id="CHEBI:57783"/>
        <dbReference type="ChEBI" id="CHEBI:58349"/>
        <dbReference type="ChEBI" id="CHEBI:68483"/>
        <dbReference type="ChEBI" id="CHEBI:70757"/>
        <dbReference type="EC" id="1.3.1.98"/>
    </reaction>
</comment>
<evidence type="ECO:0000256" key="3">
    <source>
        <dbReference type="ARBA" id="ARBA00004496"/>
    </source>
</evidence>
<evidence type="ECO:0000256" key="13">
    <source>
        <dbReference type="ARBA" id="ARBA00023306"/>
    </source>
</evidence>
<keyword evidence="5 16" id="KW-0963">Cytoplasm</keyword>
<dbReference type="RefSeq" id="WP_092751189.1">
    <property type="nucleotide sequence ID" value="NZ_FOCG01000001.1"/>
</dbReference>
<dbReference type="UniPathway" id="UPA00219"/>
<keyword evidence="19" id="KW-1185">Reference proteome</keyword>
<evidence type="ECO:0000256" key="5">
    <source>
        <dbReference type="ARBA" id="ARBA00022490"/>
    </source>
</evidence>
<dbReference type="PROSITE" id="PS51387">
    <property type="entry name" value="FAD_PCMH"/>
    <property type="match status" value="1"/>
</dbReference>
<dbReference type="InterPro" id="IPR016169">
    <property type="entry name" value="FAD-bd_PCMH_sub2"/>
</dbReference>
<keyword evidence="14 16" id="KW-0961">Cell wall biogenesis/degradation</keyword>
<dbReference type="SUPFAM" id="SSF56176">
    <property type="entry name" value="FAD-binding/transporter-associated domain-like"/>
    <property type="match status" value="1"/>
</dbReference>
<comment type="similarity">
    <text evidence="16">Belongs to the MurB family.</text>
</comment>
<evidence type="ECO:0000256" key="11">
    <source>
        <dbReference type="ARBA" id="ARBA00022984"/>
    </source>
</evidence>
<dbReference type="InterPro" id="IPR003170">
    <property type="entry name" value="MurB"/>
</dbReference>
<gene>
    <name evidence="16" type="primary">murB</name>
    <name evidence="18" type="ORF">SAMN05216180_0437</name>
</gene>
<dbReference type="InterPro" id="IPR036318">
    <property type="entry name" value="FAD-bd_PCMH-like_sf"/>
</dbReference>
<name>A0A1H7Z774_9FIRM</name>
<proteinExistence type="inferred from homology"/>
<dbReference type="GO" id="GO:0051301">
    <property type="term" value="P:cell division"/>
    <property type="evidence" value="ECO:0007669"/>
    <property type="project" value="UniProtKB-KW"/>
</dbReference>
<accession>A0A1H7Z774</accession>
<dbReference type="GO" id="GO:0005829">
    <property type="term" value="C:cytosol"/>
    <property type="evidence" value="ECO:0007669"/>
    <property type="project" value="TreeGrafter"/>
</dbReference>
<dbReference type="InterPro" id="IPR016166">
    <property type="entry name" value="FAD-bd_PCMH"/>
</dbReference>
<evidence type="ECO:0000256" key="10">
    <source>
        <dbReference type="ARBA" id="ARBA00022960"/>
    </source>
</evidence>
<feature type="active site" description="Proton donor" evidence="16">
    <location>
        <position position="227"/>
    </location>
</feature>
<comment type="subcellular location">
    <subcellularLocation>
        <location evidence="3 16">Cytoplasm</location>
    </subcellularLocation>
</comment>
<dbReference type="NCBIfam" id="NF010480">
    <property type="entry name" value="PRK13905.1"/>
    <property type="match status" value="1"/>
</dbReference>
<evidence type="ECO:0000313" key="18">
    <source>
        <dbReference type="EMBL" id="SEM53317.1"/>
    </source>
</evidence>
<evidence type="ECO:0000256" key="6">
    <source>
        <dbReference type="ARBA" id="ARBA00022618"/>
    </source>
</evidence>
<dbReference type="Gene3D" id="3.30.465.10">
    <property type="match status" value="1"/>
</dbReference>
<evidence type="ECO:0000256" key="2">
    <source>
        <dbReference type="ARBA" id="ARBA00003921"/>
    </source>
</evidence>
<organism evidence="18 19">
    <name type="scientific">Hydrogenoanaerobacterium saccharovorans</name>
    <dbReference type="NCBI Taxonomy" id="474960"/>
    <lineage>
        <taxon>Bacteria</taxon>
        <taxon>Bacillati</taxon>
        <taxon>Bacillota</taxon>
        <taxon>Clostridia</taxon>
        <taxon>Eubacteriales</taxon>
        <taxon>Oscillospiraceae</taxon>
        <taxon>Hydrogenoanaerobacterium</taxon>
    </lineage>
</organism>